<dbReference type="Proteomes" id="UP001631969">
    <property type="component" value="Unassembled WGS sequence"/>
</dbReference>
<evidence type="ECO:0000313" key="1">
    <source>
        <dbReference type="EMBL" id="MFM9327631.1"/>
    </source>
</evidence>
<proteinExistence type="predicted"/>
<accession>A0ACC7NVA3</accession>
<name>A0ACC7NVA3_9BACL</name>
<reference evidence="1" key="1">
    <citation type="submission" date="2024-12" db="EMBL/GenBank/DDBJ databases">
        <authorList>
            <person name="Wu N."/>
        </authorList>
    </citation>
    <scope>NUCLEOTIDE SEQUENCE</scope>
    <source>
        <strain evidence="1">P15</strain>
    </source>
</reference>
<sequence length="61" mass="7034">MGMVQMSPYLHQAIRLKKLQKPSLNIRSITKTLSLDETRAMRNAFKNIGIQEKDETMANWG</sequence>
<protein>
    <submittedName>
        <fullName evidence="1">Uncharacterized protein</fullName>
    </submittedName>
</protein>
<gene>
    <name evidence="1" type="ORF">ACI1P1_04870</name>
</gene>
<organism evidence="1 2">
    <name type="scientific">Paenibacillus mesotrionivorans</name>
    <dbReference type="NCBI Taxonomy" id="3160968"/>
    <lineage>
        <taxon>Bacteria</taxon>
        <taxon>Bacillati</taxon>
        <taxon>Bacillota</taxon>
        <taxon>Bacilli</taxon>
        <taxon>Bacillales</taxon>
        <taxon>Paenibacillaceae</taxon>
        <taxon>Paenibacillus</taxon>
    </lineage>
</organism>
<dbReference type="EMBL" id="JBJURJ010000003">
    <property type="protein sequence ID" value="MFM9327631.1"/>
    <property type="molecule type" value="Genomic_DNA"/>
</dbReference>
<evidence type="ECO:0000313" key="2">
    <source>
        <dbReference type="Proteomes" id="UP001631969"/>
    </source>
</evidence>
<comment type="caution">
    <text evidence="1">The sequence shown here is derived from an EMBL/GenBank/DDBJ whole genome shotgun (WGS) entry which is preliminary data.</text>
</comment>
<keyword evidence="2" id="KW-1185">Reference proteome</keyword>